<dbReference type="InterPro" id="IPR000014">
    <property type="entry name" value="PAS"/>
</dbReference>
<organism evidence="11 12">
    <name type="scientific">Streptococcus hyointestinalis</name>
    <dbReference type="NCBI Taxonomy" id="1337"/>
    <lineage>
        <taxon>Bacteria</taxon>
        <taxon>Bacillati</taxon>
        <taxon>Bacillota</taxon>
        <taxon>Bacilli</taxon>
        <taxon>Lactobacillales</taxon>
        <taxon>Streptococcaceae</taxon>
        <taxon>Streptococcus</taxon>
    </lineage>
</organism>
<reference evidence="11 12" key="1">
    <citation type="submission" date="2018-06" db="EMBL/GenBank/DDBJ databases">
        <authorList>
            <consortium name="Pathogen Informatics"/>
            <person name="Doyle S."/>
        </authorList>
    </citation>
    <scope>NUCLEOTIDE SEQUENCE [LARGE SCALE GENOMIC DNA]</scope>
    <source>
        <strain evidence="11 12">NCTC12224</strain>
    </source>
</reference>
<keyword evidence="9" id="KW-1133">Transmembrane helix</keyword>
<evidence type="ECO:0000256" key="6">
    <source>
        <dbReference type="ARBA" id="ARBA00022777"/>
    </source>
</evidence>
<dbReference type="GO" id="GO:0016036">
    <property type="term" value="P:cellular response to phosphate starvation"/>
    <property type="evidence" value="ECO:0007669"/>
    <property type="project" value="TreeGrafter"/>
</dbReference>
<dbReference type="GO" id="GO:0000155">
    <property type="term" value="F:phosphorelay sensor kinase activity"/>
    <property type="evidence" value="ECO:0007669"/>
    <property type="project" value="InterPro"/>
</dbReference>
<protein>
    <recommendedName>
        <fullName evidence="3">histidine kinase</fullName>
        <ecNumber evidence="3">2.7.13.3</ecNumber>
    </recommendedName>
</protein>
<dbReference type="Gene3D" id="1.10.287.130">
    <property type="match status" value="1"/>
</dbReference>
<dbReference type="InterPro" id="IPR004358">
    <property type="entry name" value="Sig_transdc_His_kin-like_C"/>
</dbReference>
<dbReference type="Gene3D" id="3.30.450.20">
    <property type="entry name" value="PAS domain"/>
    <property type="match status" value="1"/>
</dbReference>
<dbReference type="Pfam" id="PF13188">
    <property type="entry name" value="PAS_8"/>
    <property type="match status" value="1"/>
</dbReference>
<keyword evidence="7" id="KW-0902">Two-component regulatory system</keyword>
<dbReference type="InterPro" id="IPR003594">
    <property type="entry name" value="HATPase_dom"/>
</dbReference>
<evidence type="ECO:0000256" key="4">
    <source>
        <dbReference type="ARBA" id="ARBA00022553"/>
    </source>
</evidence>
<dbReference type="CDD" id="cd00082">
    <property type="entry name" value="HisKA"/>
    <property type="match status" value="1"/>
</dbReference>
<accession>A0A380K4H7</accession>
<name>A0A380K4H7_9STRE</name>
<evidence type="ECO:0000256" key="7">
    <source>
        <dbReference type="ARBA" id="ARBA00023012"/>
    </source>
</evidence>
<comment type="catalytic activity">
    <reaction evidence="1">
        <text>ATP + protein L-histidine = ADP + protein N-phospho-L-histidine.</text>
        <dbReference type="EC" id="2.7.13.3"/>
    </reaction>
</comment>
<feature type="transmembrane region" description="Helical" evidence="9">
    <location>
        <begin position="9"/>
        <end position="32"/>
    </location>
</feature>
<dbReference type="FunFam" id="1.10.287.130:FF:000001">
    <property type="entry name" value="Two-component sensor histidine kinase"/>
    <property type="match status" value="1"/>
</dbReference>
<dbReference type="PANTHER" id="PTHR45453:SF1">
    <property type="entry name" value="PHOSPHATE REGULON SENSOR PROTEIN PHOR"/>
    <property type="match status" value="1"/>
</dbReference>
<dbReference type="Pfam" id="PF00512">
    <property type="entry name" value="HisKA"/>
    <property type="match status" value="1"/>
</dbReference>
<dbReference type="CDD" id="cd00130">
    <property type="entry name" value="PAS"/>
    <property type="match status" value="1"/>
</dbReference>
<dbReference type="InterPro" id="IPR005467">
    <property type="entry name" value="His_kinase_dom"/>
</dbReference>
<feature type="domain" description="Histidine kinase" evidence="10">
    <location>
        <begin position="339"/>
        <end position="553"/>
    </location>
</feature>
<evidence type="ECO:0000256" key="1">
    <source>
        <dbReference type="ARBA" id="ARBA00000085"/>
    </source>
</evidence>
<dbReference type="PROSITE" id="PS50109">
    <property type="entry name" value="HIS_KIN"/>
    <property type="match status" value="1"/>
</dbReference>
<dbReference type="PRINTS" id="PR00344">
    <property type="entry name" value="BCTRLSENSOR"/>
</dbReference>
<dbReference type="AlphaFoldDB" id="A0A380K4H7"/>
<keyword evidence="12" id="KW-1185">Reference proteome</keyword>
<evidence type="ECO:0000256" key="8">
    <source>
        <dbReference type="ARBA" id="ARBA00023136"/>
    </source>
</evidence>
<dbReference type="FunFam" id="3.30.565.10:FF:000006">
    <property type="entry name" value="Sensor histidine kinase WalK"/>
    <property type="match status" value="1"/>
</dbReference>
<evidence type="ECO:0000256" key="5">
    <source>
        <dbReference type="ARBA" id="ARBA00022679"/>
    </source>
</evidence>
<keyword evidence="5 11" id="KW-0808">Transferase</keyword>
<dbReference type="OrthoDB" id="9813151at2"/>
<keyword evidence="8 9" id="KW-0472">Membrane</keyword>
<dbReference type="SUPFAM" id="SSF55785">
    <property type="entry name" value="PYP-like sensor domain (PAS domain)"/>
    <property type="match status" value="1"/>
</dbReference>
<comment type="subcellular location">
    <subcellularLocation>
        <location evidence="2">Membrane</location>
    </subcellularLocation>
</comment>
<feature type="transmembrane region" description="Helical" evidence="9">
    <location>
        <begin position="142"/>
        <end position="166"/>
    </location>
</feature>
<dbReference type="PANTHER" id="PTHR45453">
    <property type="entry name" value="PHOSPHATE REGULON SENSOR PROTEIN PHOR"/>
    <property type="match status" value="1"/>
</dbReference>
<evidence type="ECO:0000259" key="10">
    <source>
        <dbReference type="PROSITE" id="PS50109"/>
    </source>
</evidence>
<keyword evidence="6 11" id="KW-0418">Kinase</keyword>
<sequence>MTKKIFRSILLATMSVFVVSLVLSLGALYRYFSQVQLDQLKTEATLVAHGITEEGKAYFDDLKLANVRITWVDNRGDVLYDTKSEASQMENHLHREEIKEALSTGYGKSMRYSQTLTQKYVYYAKRLDNGTIVRLSVSQDSIIRLLLGMLPYIVVIIVIALSLSIWMARSIAKKLIFPLNHLNLDHPLDNDLAYEELTPLLRKIDHNQKEIAQKESLLDRKISEFDTIIAKIKEGMILLDNQRQIVSINPAAKALFGLEGDCVGKNMLDISRDSKLTALLDTGFQNHKAERLLHFQDKTYQTLVRPVTSDGELTGAVLLLFDASEEFKNEQMRREFTANISHELKTPLQSILGYSEIMKNNLASPSDIQTFSEKIYAESQRTVQLVEDIIYLSQLDESAYTASDKVDLYQVTENVVDSLSFKADQQQIELILTGSSASLYGDASLLHSLVYNLCDNAIKYNQAGGQVFVEVMPDSDKVILQVRDTGIGISKENQERIFERFYRVDKSRSKQVGGTGLGLSIVKHIAKLHHASIFIDSQEGQGTSITLYFPLDKE</sequence>
<dbReference type="SMART" id="SM00387">
    <property type="entry name" value="HATPase_c"/>
    <property type="match status" value="1"/>
</dbReference>
<evidence type="ECO:0000256" key="2">
    <source>
        <dbReference type="ARBA" id="ARBA00004370"/>
    </source>
</evidence>
<dbReference type="InterPro" id="IPR003661">
    <property type="entry name" value="HisK_dim/P_dom"/>
</dbReference>
<dbReference type="Proteomes" id="UP000254924">
    <property type="component" value="Unassembled WGS sequence"/>
</dbReference>
<dbReference type="InterPro" id="IPR050351">
    <property type="entry name" value="BphY/WalK/GraS-like"/>
</dbReference>
<gene>
    <name evidence="11" type="primary">senX3</name>
    <name evidence="11" type="ORF">NCTC12224_00607</name>
</gene>
<dbReference type="SUPFAM" id="SSF55874">
    <property type="entry name" value="ATPase domain of HSP90 chaperone/DNA topoisomerase II/histidine kinase"/>
    <property type="match status" value="1"/>
</dbReference>
<dbReference type="GO" id="GO:0004721">
    <property type="term" value="F:phosphoprotein phosphatase activity"/>
    <property type="evidence" value="ECO:0007669"/>
    <property type="project" value="TreeGrafter"/>
</dbReference>
<dbReference type="InterPro" id="IPR035965">
    <property type="entry name" value="PAS-like_dom_sf"/>
</dbReference>
<keyword evidence="9" id="KW-0812">Transmembrane</keyword>
<dbReference type="InterPro" id="IPR036097">
    <property type="entry name" value="HisK_dim/P_sf"/>
</dbReference>
<dbReference type="GO" id="GO:0005886">
    <property type="term" value="C:plasma membrane"/>
    <property type="evidence" value="ECO:0007669"/>
    <property type="project" value="TreeGrafter"/>
</dbReference>
<dbReference type="GeneID" id="78356062"/>
<dbReference type="Pfam" id="PF02518">
    <property type="entry name" value="HATPase_c"/>
    <property type="match status" value="1"/>
</dbReference>
<evidence type="ECO:0000313" key="12">
    <source>
        <dbReference type="Proteomes" id="UP000254924"/>
    </source>
</evidence>
<dbReference type="Gene3D" id="3.30.565.10">
    <property type="entry name" value="Histidine kinase-like ATPase, C-terminal domain"/>
    <property type="match status" value="1"/>
</dbReference>
<dbReference type="CDD" id="cd00075">
    <property type="entry name" value="HATPase"/>
    <property type="match status" value="1"/>
</dbReference>
<keyword evidence="4" id="KW-0597">Phosphoprotein</keyword>
<evidence type="ECO:0000256" key="9">
    <source>
        <dbReference type="SAM" id="Phobius"/>
    </source>
</evidence>
<evidence type="ECO:0000313" key="11">
    <source>
        <dbReference type="EMBL" id="SUN59872.1"/>
    </source>
</evidence>
<proteinExistence type="predicted"/>
<dbReference type="SMART" id="SM00388">
    <property type="entry name" value="HisKA"/>
    <property type="match status" value="1"/>
</dbReference>
<dbReference type="EMBL" id="UHFN01000007">
    <property type="protein sequence ID" value="SUN59872.1"/>
    <property type="molecule type" value="Genomic_DNA"/>
</dbReference>
<dbReference type="SMART" id="SM00091">
    <property type="entry name" value="PAS"/>
    <property type="match status" value="1"/>
</dbReference>
<dbReference type="RefSeq" id="WP_115268166.1">
    <property type="nucleotide sequence ID" value="NZ_JBNPNB010000104.1"/>
</dbReference>
<evidence type="ECO:0000256" key="3">
    <source>
        <dbReference type="ARBA" id="ARBA00012438"/>
    </source>
</evidence>
<dbReference type="SUPFAM" id="SSF47384">
    <property type="entry name" value="Homodimeric domain of signal transducing histidine kinase"/>
    <property type="match status" value="1"/>
</dbReference>
<dbReference type="InterPro" id="IPR036890">
    <property type="entry name" value="HATPase_C_sf"/>
</dbReference>
<dbReference type="EC" id="2.7.13.3" evidence="3"/>